<sequence>MDLLFLLFVFPLAILIGAIILSLKYSFLGATISSVIVTVYFHILAMKMNGYGNPTGYKSNISVFAQLRDDMIVLLVSLVLFSAIVFIKKQIK</sequence>
<proteinExistence type="predicted"/>
<feature type="transmembrane region" description="Helical" evidence="1">
    <location>
        <begin position="71"/>
        <end position="87"/>
    </location>
</feature>
<evidence type="ECO:0000313" key="3">
    <source>
        <dbReference type="Proteomes" id="UP001168380"/>
    </source>
</evidence>
<accession>A0ABT8TB61</accession>
<dbReference type="RefSeq" id="WP_302710727.1">
    <property type="nucleotide sequence ID" value="NZ_JAULRT010000027.1"/>
</dbReference>
<dbReference type="Proteomes" id="UP001168380">
    <property type="component" value="Unassembled WGS sequence"/>
</dbReference>
<feature type="transmembrane region" description="Helical" evidence="1">
    <location>
        <begin position="6"/>
        <end position="23"/>
    </location>
</feature>
<comment type="caution">
    <text evidence="2">The sequence shown here is derived from an EMBL/GenBank/DDBJ whole genome shotgun (WGS) entry which is preliminary data.</text>
</comment>
<keyword evidence="1" id="KW-0472">Membrane</keyword>
<organism evidence="2 3">
    <name type="scientific">Gilvimarinus algae</name>
    <dbReference type="NCBI Taxonomy" id="3058037"/>
    <lineage>
        <taxon>Bacteria</taxon>
        <taxon>Pseudomonadati</taxon>
        <taxon>Pseudomonadota</taxon>
        <taxon>Gammaproteobacteria</taxon>
        <taxon>Cellvibrionales</taxon>
        <taxon>Cellvibrionaceae</taxon>
        <taxon>Gilvimarinus</taxon>
    </lineage>
</organism>
<gene>
    <name evidence="2" type="ORF">QWI16_00375</name>
</gene>
<protein>
    <submittedName>
        <fullName evidence="2">Uncharacterized protein</fullName>
    </submittedName>
</protein>
<name>A0ABT8TB61_9GAMM</name>
<evidence type="ECO:0000313" key="2">
    <source>
        <dbReference type="EMBL" id="MDO3380603.1"/>
    </source>
</evidence>
<feature type="transmembrane region" description="Helical" evidence="1">
    <location>
        <begin position="30"/>
        <end position="51"/>
    </location>
</feature>
<reference evidence="2" key="1">
    <citation type="submission" date="2023-07" db="EMBL/GenBank/DDBJ databases">
        <title>Gilvimarinus algae sp. nov., isolated from the surface of Kelp.</title>
        <authorList>
            <person name="Sun Y.Y."/>
            <person name="Gong Y."/>
            <person name="Du Z.J."/>
        </authorList>
    </citation>
    <scope>NUCLEOTIDE SEQUENCE</scope>
    <source>
        <strain evidence="2">SDUM040014</strain>
    </source>
</reference>
<keyword evidence="3" id="KW-1185">Reference proteome</keyword>
<keyword evidence="1" id="KW-0812">Transmembrane</keyword>
<evidence type="ECO:0000256" key="1">
    <source>
        <dbReference type="SAM" id="Phobius"/>
    </source>
</evidence>
<dbReference type="EMBL" id="JAULRT010000027">
    <property type="protein sequence ID" value="MDO3380603.1"/>
    <property type="molecule type" value="Genomic_DNA"/>
</dbReference>
<keyword evidence="1" id="KW-1133">Transmembrane helix</keyword>